<protein>
    <submittedName>
        <fullName evidence="2">MBL fold metallo-hydrolase</fullName>
    </submittedName>
</protein>
<dbReference type="PANTHER" id="PTHR43717">
    <property type="entry name" value="ANAEROBIC NITRIC OXIDE REDUCTASE FLAVORUBREDOXIN"/>
    <property type="match status" value="1"/>
</dbReference>
<feature type="domain" description="ODP" evidence="1">
    <location>
        <begin position="36"/>
        <end position="174"/>
    </location>
</feature>
<dbReference type="Pfam" id="PF19583">
    <property type="entry name" value="ODP"/>
    <property type="match status" value="1"/>
</dbReference>
<dbReference type="InterPro" id="IPR036866">
    <property type="entry name" value="RibonucZ/Hydroxyglut_hydro"/>
</dbReference>
<reference evidence="2 3" key="1">
    <citation type="submission" date="2024-02" db="EMBL/GenBank/DDBJ databases">
        <title>A novel Wenzhouxiangellaceae bacterium, isolated from coastal sediments.</title>
        <authorList>
            <person name="Du Z.-J."/>
            <person name="Ye Y.-Q."/>
            <person name="Zhang X.-Y."/>
        </authorList>
    </citation>
    <scope>NUCLEOTIDE SEQUENCE [LARGE SCALE GENOMIC DNA]</scope>
    <source>
        <strain evidence="2 3">CH-27</strain>
    </source>
</reference>
<organism evidence="2 3">
    <name type="scientific">Elongatibacter sediminis</name>
    <dbReference type="NCBI Taxonomy" id="3119006"/>
    <lineage>
        <taxon>Bacteria</taxon>
        <taxon>Pseudomonadati</taxon>
        <taxon>Pseudomonadota</taxon>
        <taxon>Gammaproteobacteria</taxon>
        <taxon>Chromatiales</taxon>
        <taxon>Wenzhouxiangellaceae</taxon>
        <taxon>Elongatibacter</taxon>
    </lineage>
</organism>
<evidence type="ECO:0000313" key="3">
    <source>
        <dbReference type="Proteomes" id="UP001359886"/>
    </source>
</evidence>
<keyword evidence="3" id="KW-1185">Reference proteome</keyword>
<dbReference type="InterPro" id="IPR045761">
    <property type="entry name" value="ODP_dom"/>
</dbReference>
<sequence length="250" mass="27173">MNVGNSHETTRIDEIADGIYRISSRIPPSVIPNGFTFNQFLIDDEEPLLFHTGGRRLFDATADAIGRVVPVDRLRWIAYSHFEPDECGAMNQFLAAAPRAQPLCGRIGAMVCMPDYADRGARALADGETLELGRHTVEWIDAPHVPHGWDCGLMAETQTRTLFCGDLFTQFGDRHEPLTEGDILGPSEDARKALDYFAHGPASPAVIERLAGGDPKTLACMHGTSFQGDGAALLRALGSALQPSQKVSEN</sequence>
<dbReference type="EMBL" id="JAZHOG010000005">
    <property type="protein sequence ID" value="MEJ8567718.1"/>
    <property type="molecule type" value="Genomic_DNA"/>
</dbReference>
<dbReference type="SUPFAM" id="SSF56281">
    <property type="entry name" value="Metallo-hydrolase/oxidoreductase"/>
    <property type="match status" value="1"/>
</dbReference>
<dbReference type="AlphaFoldDB" id="A0AAW9RFX6"/>
<accession>A0AAW9RFX6</accession>
<dbReference type="RefSeq" id="WP_354695043.1">
    <property type="nucleotide sequence ID" value="NZ_JAZHOG010000005.1"/>
</dbReference>
<comment type="caution">
    <text evidence="2">The sequence shown here is derived from an EMBL/GenBank/DDBJ whole genome shotgun (WGS) entry which is preliminary data.</text>
</comment>
<dbReference type="Proteomes" id="UP001359886">
    <property type="component" value="Unassembled WGS sequence"/>
</dbReference>
<evidence type="ECO:0000313" key="2">
    <source>
        <dbReference type="EMBL" id="MEJ8567718.1"/>
    </source>
</evidence>
<gene>
    <name evidence="2" type="ORF">V3330_08790</name>
</gene>
<name>A0AAW9RFX6_9GAMM</name>
<proteinExistence type="predicted"/>
<dbReference type="Gene3D" id="3.60.15.10">
    <property type="entry name" value="Ribonuclease Z/Hydroxyacylglutathione hydrolase-like"/>
    <property type="match status" value="1"/>
</dbReference>
<evidence type="ECO:0000259" key="1">
    <source>
        <dbReference type="Pfam" id="PF19583"/>
    </source>
</evidence>
<dbReference type="PANTHER" id="PTHR43717:SF1">
    <property type="entry name" value="ANAEROBIC NITRIC OXIDE REDUCTASE FLAVORUBREDOXIN"/>
    <property type="match status" value="1"/>
</dbReference>